<reference evidence="4" key="1">
    <citation type="submission" date="2016-12" db="EMBL/GenBank/DDBJ databases">
        <title>Comparative genomics of four Isosphaeraceae planctomycetes: a common pool of plasmids and glycoside hydrolase genes.</title>
        <authorList>
            <person name="Ivanova A."/>
        </authorList>
    </citation>
    <scope>NUCLEOTIDE SEQUENCE [LARGE SCALE GENOMIC DNA]</scope>
    <source>
        <strain evidence="4">PX4</strain>
    </source>
</reference>
<dbReference type="EMBL" id="CP019082">
    <property type="protein sequence ID" value="APW63764.1"/>
    <property type="molecule type" value="Genomic_DNA"/>
</dbReference>
<evidence type="ECO:0000259" key="2">
    <source>
        <dbReference type="PROSITE" id="PS51708"/>
    </source>
</evidence>
<accession>A0A1U7CXU1</accession>
<evidence type="ECO:0000313" key="4">
    <source>
        <dbReference type="Proteomes" id="UP000186309"/>
    </source>
</evidence>
<dbReference type="PROSITE" id="PS51708">
    <property type="entry name" value="CHAD"/>
    <property type="match status" value="1"/>
</dbReference>
<dbReference type="RefSeq" id="WP_076350075.1">
    <property type="nucleotide sequence ID" value="NZ_CP019082.1"/>
</dbReference>
<protein>
    <recommendedName>
        <fullName evidence="2">CHAD domain-containing protein</fullName>
    </recommendedName>
</protein>
<dbReference type="OrthoDB" id="9777271at2"/>
<proteinExistence type="predicted"/>
<gene>
    <name evidence="3" type="ORF">BSF38_05340</name>
</gene>
<dbReference type="AlphaFoldDB" id="A0A1U7CXU1"/>
<dbReference type="SMART" id="SM00880">
    <property type="entry name" value="CHAD"/>
    <property type="match status" value="1"/>
</dbReference>
<keyword evidence="4" id="KW-1185">Reference proteome</keyword>
<evidence type="ECO:0000256" key="1">
    <source>
        <dbReference type="SAM" id="MobiDB-lite"/>
    </source>
</evidence>
<dbReference type="PANTHER" id="PTHR39339:SF1">
    <property type="entry name" value="CHAD DOMAIN-CONTAINING PROTEIN"/>
    <property type="match status" value="1"/>
</dbReference>
<sequence>MTLNNQQASPSDPGTDGPRRVKPGDPAAAAIASALRTAVARLRAADPAAQNGEAEGVHRLRTSARRLRSELRAFSDLVEPSWRAALERELQWLGGALGNLRDLDILRAHFETAARGDDATPDNSKCCDESIPLRPLFDALDARHEAASQAMREALQSDRCRRLFESLQQSAEHPPLRDDADKPCRSVLPPLVQKSWKRFKKDAEDLDSDSPDSAFHEVRKRAKRTRYTAELIAPTLGRRVSNKAKRFIRLTTAVQDVLGEHQDMTVAITEVENLLPRHLDDPEFQEAAKILLARLRKTADDSRSAFFDLWPKLAKKKTRRWLKRRD</sequence>
<feature type="domain" description="CHAD" evidence="2">
    <location>
        <begin position="24"/>
        <end position="315"/>
    </location>
</feature>
<evidence type="ECO:0000313" key="3">
    <source>
        <dbReference type="EMBL" id="APW63764.1"/>
    </source>
</evidence>
<feature type="compositionally biased region" description="Polar residues" evidence="1">
    <location>
        <begin position="1"/>
        <end position="12"/>
    </location>
</feature>
<dbReference type="Gene3D" id="1.40.20.10">
    <property type="entry name" value="CHAD domain"/>
    <property type="match status" value="1"/>
</dbReference>
<organism evidence="3 4">
    <name type="scientific">Paludisphaera borealis</name>
    <dbReference type="NCBI Taxonomy" id="1387353"/>
    <lineage>
        <taxon>Bacteria</taxon>
        <taxon>Pseudomonadati</taxon>
        <taxon>Planctomycetota</taxon>
        <taxon>Planctomycetia</taxon>
        <taxon>Isosphaerales</taxon>
        <taxon>Isosphaeraceae</taxon>
        <taxon>Paludisphaera</taxon>
    </lineage>
</organism>
<dbReference type="KEGG" id="pbor:BSF38_05340"/>
<dbReference type="PANTHER" id="PTHR39339">
    <property type="entry name" value="SLR1444 PROTEIN"/>
    <property type="match status" value="1"/>
</dbReference>
<feature type="region of interest" description="Disordered" evidence="1">
    <location>
        <begin position="1"/>
        <end position="26"/>
    </location>
</feature>
<dbReference type="InterPro" id="IPR007899">
    <property type="entry name" value="CHAD_dom"/>
</dbReference>
<dbReference type="InterPro" id="IPR038186">
    <property type="entry name" value="CHAD_dom_sf"/>
</dbReference>
<dbReference type="Proteomes" id="UP000186309">
    <property type="component" value="Chromosome"/>
</dbReference>
<name>A0A1U7CXU1_9BACT</name>
<dbReference type="STRING" id="1387353.BSF38_05340"/>
<dbReference type="Pfam" id="PF05235">
    <property type="entry name" value="CHAD"/>
    <property type="match status" value="1"/>
</dbReference>